<keyword evidence="4" id="KW-1185">Reference proteome</keyword>
<dbReference type="FunFam" id="3.40.50.300:FF:001329">
    <property type="entry name" value="Small GTP-binding protein, putative"/>
    <property type="match status" value="1"/>
</dbReference>
<name>A0ABD3VJC6_SINWO</name>
<reference evidence="3 4" key="1">
    <citation type="submission" date="2024-11" db="EMBL/GenBank/DDBJ databases">
        <title>Chromosome-level genome assembly of the freshwater bivalve Anodonta woodiana.</title>
        <authorList>
            <person name="Chen X."/>
        </authorList>
    </citation>
    <scope>NUCLEOTIDE SEQUENCE [LARGE SCALE GENOMIC DNA]</scope>
    <source>
        <strain evidence="3">MN2024</strain>
        <tissue evidence="3">Gills</tissue>
    </source>
</reference>
<dbReference type="Proteomes" id="UP001634394">
    <property type="component" value="Unassembled WGS sequence"/>
</dbReference>
<dbReference type="SMART" id="SM00177">
    <property type="entry name" value="ARF"/>
    <property type="match status" value="1"/>
</dbReference>
<dbReference type="EMBL" id="JBJQND010000012">
    <property type="protein sequence ID" value="KAL3860662.1"/>
    <property type="molecule type" value="Genomic_DNA"/>
</dbReference>
<dbReference type="InterPro" id="IPR005225">
    <property type="entry name" value="Small_GTP-bd"/>
</dbReference>
<dbReference type="InterPro" id="IPR027417">
    <property type="entry name" value="P-loop_NTPase"/>
</dbReference>
<sequence length="221" mass="24728">MPQLSSQKMFSSLRATPKFKAVLLGDAGVGKSSLFLRIKDDVFDKKLQPTVGIESCFKSLCVDRAEVSFHIWDTAGVEKFQSLTRSYYRNTQVVLLVYSVHDCTSLQRLTKWIQDVEQHSPNAMKFLIGNKCDLEKSVSDQSANNFAATYECADVFLTSAKTGEGIDKALVKITRKLLNSYLGPFMLESHFACDSTSTYEESISLTKDTNNNSVKERSCCI</sequence>
<dbReference type="AlphaFoldDB" id="A0ABD3VJC6"/>
<dbReference type="PROSITE" id="PS51421">
    <property type="entry name" value="RAS"/>
    <property type="match status" value="1"/>
</dbReference>
<dbReference type="InterPro" id="IPR050227">
    <property type="entry name" value="Rab"/>
</dbReference>
<dbReference type="GO" id="GO:0005525">
    <property type="term" value="F:GTP binding"/>
    <property type="evidence" value="ECO:0007669"/>
    <property type="project" value="UniProtKB-KW"/>
</dbReference>
<dbReference type="Gene3D" id="3.40.50.300">
    <property type="entry name" value="P-loop containing nucleotide triphosphate hydrolases"/>
    <property type="match status" value="1"/>
</dbReference>
<dbReference type="NCBIfam" id="TIGR00231">
    <property type="entry name" value="small_GTP"/>
    <property type="match status" value="1"/>
</dbReference>
<dbReference type="SMART" id="SM00175">
    <property type="entry name" value="RAB"/>
    <property type="match status" value="1"/>
</dbReference>
<organism evidence="3 4">
    <name type="scientific">Sinanodonta woodiana</name>
    <name type="common">Chinese pond mussel</name>
    <name type="synonym">Anodonta woodiana</name>
    <dbReference type="NCBI Taxonomy" id="1069815"/>
    <lineage>
        <taxon>Eukaryota</taxon>
        <taxon>Metazoa</taxon>
        <taxon>Spiralia</taxon>
        <taxon>Lophotrochozoa</taxon>
        <taxon>Mollusca</taxon>
        <taxon>Bivalvia</taxon>
        <taxon>Autobranchia</taxon>
        <taxon>Heteroconchia</taxon>
        <taxon>Palaeoheterodonta</taxon>
        <taxon>Unionida</taxon>
        <taxon>Unionoidea</taxon>
        <taxon>Unionidae</taxon>
        <taxon>Unioninae</taxon>
        <taxon>Sinanodonta</taxon>
    </lineage>
</organism>
<dbReference type="SMART" id="SM00173">
    <property type="entry name" value="RAS"/>
    <property type="match status" value="1"/>
</dbReference>
<dbReference type="Pfam" id="PF00071">
    <property type="entry name" value="Ras"/>
    <property type="match status" value="1"/>
</dbReference>
<dbReference type="SUPFAM" id="SSF52540">
    <property type="entry name" value="P-loop containing nucleoside triphosphate hydrolases"/>
    <property type="match status" value="1"/>
</dbReference>
<dbReference type="SMART" id="SM00174">
    <property type="entry name" value="RHO"/>
    <property type="match status" value="1"/>
</dbReference>
<keyword evidence="2" id="KW-0342">GTP-binding</keyword>
<dbReference type="PROSITE" id="PS51419">
    <property type="entry name" value="RAB"/>
    <property type="match status" value="1"/>
</dbReference>
<evidence type="ECO:0000256" key="2">
    <source>
        <dbReference type="ARBA" id="ARBA00023134"/>
    </source>
</evidence>
<dbReference type="PANTHER" id="PTHR47977">
    <property type="entry name" value="RAS-RELATED PROTEIN RAB"/>
    <property type="match status" value="1"/>
</dbReference>
<dbReference type="CDD" id="cd00154">
    <property type="entry name" value="Rab"/>
    <property type="match status" value="1"/>
</dbReference>
<protein>
    <submittedName>
        <fullName evidence="3">Uncharacterized protein</fullName>
    </submittedName>
</protein>
<evidence type="ECO:0000256" key="1">
    <source>
        <dbReference type="ARBA" id="ARBA00022741"/>
    </source>
</evidence>
<accession>A0ABD3VJC6</accession>
<comment type="caution">
    <text evidence="3">The sequence shown here is derived from an EMBL/GenBank/DDBJ whole genome shotgun (WGS) entry which is preliminary data.</text>
</comment>
<gene>
    <name evidence="3" type="ORF">ACJMK2_010756</name>
</gene>
<proteinExistence type="predicted"/>
<evidence type="ECO:0000313" key="3">
    <source>
        <dbReference type="EMBL" id="KAL3860662.1"/>
    </source>
</evidence>
<dbReference type="InterPro" id="IPR001806">
    <property type="entry name" value="Small_GTPase"/>
</dbReference>
<dbReference type="PRINTS" id="PR00449">
    <property type="entry name" value="RASTRNSFRMNG"/>
</dbReference>
<keyword evidence="1" id="KW-0547">Nucleotide-binding</keyword>
<evidence type="ECO:0000313" key="4">
    <source>
        <dbReference type="Proteomes" id="UP001634394"/>
    </source>
</evidence>
<dbReference type="SMART" id="SM00176">
    <property type="entry name" value="RAN"/>
    <property type="match status" value="1"/>
</dbReference>